<dbReference type="Ensembl" id="ENSHCOT00000007111.1">
    <property type="protein sequence ID" value="ENSHCOP00000004398.1"/>
    <property type="gene ID" value="ENSHCOG00000005851.1"/>
</dbReference>
<sequence length="925" mass="105218">MLMDLLDICKFTPAANKKTCARKKNRVWHKRLRRRKHSTQLPTMQREAKNGPKKIIEEPKQSTKWPSSKKPHLEAQQSECWTNHSRPIDALRFTCSQCKDNLEYVPKDLMRHFEEKHSGSTPVFPCHMCPFDAHNFSYLQVHLLSHKDTFSSCSICNDDVKRTWSELSAHLATRHCQNGKYSCEKCQRFSTGDVTLFLEHMCVYHLGLQRANEIERHKDNTQFGSITANQTLCYPHCAYEAPQKWVLAKHMNANHSCQKGNQKKEIRSIARKSNSSQMKPRLTRSAVRDMCWLTQDCLSLPGRDFLDKYCHLSDPQTTLKKTQQFLMKSVAEEKGDQKWTKALKSVLSNVPQDINVHPKSENGIMQNSEDLTVLTVQNKITLAQNGASYANMLKVVEETEKESLTPENPAGEAHVGQKECPVLNDDPHCLENETKLSKNTLTSNHNESLECVQILENGENQQLKTNLNNGGNIMPEDEQLSFNGINIYDEPIVTNGSQEQKATYKDEPKSKTVRRKRKRKSRYKKMKKVTSELALKIVLKKNPVKQRHWVSQGPLLTIDVPVEDRCKRPNPHNTTVQVSVPVTDQHDPQEAITSAHAPSGAELPPHCAAKSAGPKNVLINQPLMFEDLQLPPEREGDDANHSLHFSETVLDKSILSNLTKTAVQVCSENSQLPSSSVFPVCSVSTVDGATQSSHSKSPPLSQPAITSHAGARPALSAEQSDQRVVEPPDFRSDRLSNTDPPLEKAIPQESWPAFVRCRQPAPKSLQRTLKLIAMNPSQLIRCPVRDQPVVVLNHPDADIPEVARIMNVVNRYRGEVQKVVLSQRTLNALSAMTNGTHETNHYMDAQSQPPWCGENLVQERFVLKLRLRRLSRKKYEVVGAVSPNRKVAKKFRCWFCGRVFENKEMWLVHRKRHLMEWKRPNCENF</sequence>
<dbReference type="GO" id="GO:0008270">
    <property type="term" value="F:zinc ion binding"/>
    <property type="evidence" value="ECO:0007669"/>
    <property type="project" value="UniProtKB-KW"/>
</dbReference>
<dbReference type="PROSITE" id="PS50157">
    <property type="entry name" value="ZINC_FINGER_C2H2_2"/>
    <property type="match status" value="1"/>
</dbReference>
<feature type="region of interest" description="Disordered" evidence="2">
    <location>
        <begin position="687"/>
        <end position="745"/>
    </location>
</feature>
<organism evidence="4 5">
    <name type="scientific">Hippocampus comes</name>
    <name type="common">Tiger tail seahorse</name>
    <dbReference type="NCBI Taxonomy" id="109280"/>
    <lineage>
        <taxon>Eukaryota</taxon>
        <taxon>Metazoa</taxon>
        <taxon>Chordata</taxon>
        <taxon>Craniata</taxon>
        <taxon>Vertebrata</taxon>
        <taxon>Euteleostomi</taxon>
        <taxon>Actinopterygii</taxon>
        <taxon>Neopterygii</taxon>
        <taxon>Teleostei</taxon>
        <taxon>Neoteleostei</taxon>
        <taxon>Acanthomorphata</taxon>
        <taxon>Syngnathiaria</taxon>
        <taxon>Syngnathiformes</taxon>
        <taxon>Syngnathoidei</taxon>
        <taxon>Syngnathidae</taxon>
        <taxon>Hippocampus</taxon>
    </lineage>
</organism>
<reference evidence="4" key="1">
    <citation type="submission" date="2025-08" db="UniProtKB">
        <authorList>
            <consortium name="Ensembl"/>
        </authorList>
    </citation>
    <scope>IDENTIFICATION</scope>
</reference>
<dbReference type="STRING" id="109280.ENSHCOP00000004398"/>
<protein>
    <submittedName>
        <fullName evidence="4">Uncharacterized LOC109523080</fullName>
    </submittedName>
</protein>
<dbReference type="Gene3D" id="3.30.160.60">
    <property type="entry name" value="Classic Zinc Finger"/>
    <property type="match status" value="1"/>
</dbReference>
<dbReference type="OMA" id="KYSCEMC"/>
<evidence type="ECO:0000259" key="3">
    <source>
        <dbReference type="PROSITE" id="PS50157"/>
    </source>
</evidence>
<proteinExistence type="predicted"/>
<name>A0A3Q2XIV9_HIPCM</name>
<dbReference type="SMART" id="SM00355">
    <property type="entry name" value="ZnF_C2H2"/>
    <property type="match status" value="6"/>
</dbReference>
<keyword evidence="1" id="KW-0479">Metal-binding</keyword>
<evidence type="ECO:0000256" key="1">
    <source>
        <dbReference type="PROSITE-ProRule" id="PRU00042"/>
    </source>
</evidence>
<reference evidence="4" key="2">
    <citation type="submission" date="2025-09" db="UniProtKB">
        <authorList>
            <consortium name="Ensembl"/>
        </authorList>
    </citation>
    <scope>IDENTIFICATION</scope>
</reference>
<feature type="compositionally biased region" description="Basic and acidic residues" evidence="2">
    <location>
        <begin position="46"/>
        <end position="61"/>
    </location>
</feature>
<feature type="domain" description="C2H2-type" evidence="3">
    <location>
        <begin position="891"/>
        <end position="918"/>
    </location>
</feature>
<dbReference type="Proteomes" id="UP000264820">
    <property type="component" value="Unplaced"/>
</dbReference>
<dbReference type="InterPro" id="IPR013087">
    <property type="entry name" value="Znf_C2H2_type"/>
</dbReference>
<keyword evidence="1" id="KW-0862">Zinc</keyword>
<feature type="region of interest" description="Disordered" evidence="2">
    <location>
        <begin position="38"/>
        <end position="69"/>
    </location>
</feature>
<evidence type="ECO:0000256" key="2">
    <source>
        <dbReference type="SAM" id="MobiDB-lite"/>
    </source>
</evidence>
<feature type="region of interest" description="Disordered" evidence="2">
    <location>
        <begin position="494"/>
        <end position="521"/>
    </location>
</feature>
<accession>A0A3Q2XIV9</accession>
<keyword evidence="5" id="KW-1185">Reference proteome</keyword>
<dbReference type="PROSITE" id="PS00028">
    <property type="entry name" value="ZINC_FINGER_C2H2_1"/>
    <property type="match status" value="1"/>
</dbReference>
<keyword evidence="1" id="KW-0863">Zinc-finger</keyword>
<evidence type="ECO:0000313" key="5">
    <source>
        <dbReference type="Proteomes" id="UP000264820"/>
    </source>
</evidence>
<feature type="compositionally biased region" description="Basic and acidic residues" evidence="2">
    <location>
        <begin position="720"/>
        <end position="736"/>
    </location>
</feature>
<feature type="compositionally biased region" description="Basic residues" evidence="2">
    <location>
        <begin position="511"/>
        <end position="521"/>
    </location>
</feature>
<dbReference type="AlphaFoldDB" id="A0A3Q2XIV9"/>
<feature type="compositionally biased region" description="Polar residues" evidence="2">
    <location>
        <begin position="687"/>
        <end position="705"/>
    </location>
</feature>
<evidence type="ECO:0000313" key="4">
    <source>
        <dbReference type="Ensembl" id="ENSHCOP00000004398.1"/>
    </source>
</evidence>
<dbReference type="GeneTree" id="ENSGT00940000160595"/>